<dbReference type="EMBL" id="BLLK01000025">
    <property type="protein sequence ID" value="GFH48000.1"/>
    <property type="molecule type" value="Genomic_DNA"/>
</dbReference>
<comment type="caution">
    <text evidence="2">The sequence shown here is derived from an EMBL/GenBank/DDBJ whole genome shotgun (WGS) entry which is preliminary data.</text>
</comment>
<protein>
    <submittedName>
        <fullName evidence="2">Uncharacterized protein</fullName>
    </submittedName>
</protein>
<keyword evidence="3" id="KW-1185">Reference proteome</keyword>
<dbReference type="Proteomes" id="UP001054902">
    <property type="component" value="Unassembled WGS sequence"/>
</dbReference>
<sequence length="101" mass="11921">MNENEFSYRYDSEQDSQQESHEERSHEERSHDSSHSSLRISSGVNSPSSKNRDSALECIQEEGENFSDYEYSRQDDITYFKRVLKMMDGDVEISFSKDDYQ</sequence>
<evidence type="ECO:0000256" key="1">
    <source>
        <dbReference type="SAM" id="MobiDB-lite"/>
    </source>
</evidence>
<feature type="compositionally biased region" description="Basic and acidic residues" evidence="1">
    <location>
        <begin position="1"/>
        <end position="34"/>
    </location>
</feature>
<name>A0AAD3CNL3_9STRA</name>
<gene>
    <name evidence="2" type="ORF">CTEN210_04476</name>
</gene>
<dbReference type="AlphaFoldDB" id="A0AAD3CNL3"/>
<reference evidence="2 3" key="1">
    <citation type="journal article" date="2021" name="Sci. Rep.">
        <title>The genome of the diatom Chaetoceros tenuissimus carries an ancient integrated fragment of an extant virus.</title>
        <authorList>
            <person name="Hongo Y."/>
            <person name="Kimura K."/>
            <person name="Takaki Y."/>
            <person name="Yoshida Y."/>
            <person name="Baba S."/>
            <person name="Kobayashi G."/>
            <person name="Nagasaki K."/>
            <person name="Hano T."/>
            <person name="Tomaru Y."/>
        </authorList>
    </citation>
    <scope>NUCLEOTIDE SEQUENCE [LARGE SCALE GENOMIC DNA]</scope>
    <source>
        <strain evidence="2 3">NIES-3715</strain>
    </source>
</reference>
<evidence type="ECO:0000313" key="2">
    <source>
        <dbReference type="EMBL" id="GFH48000.1"/>
    </source>
</evidence>
<evidence type="ECO:0000313" key="3">
    <source>
        <dbReference type="Proteomes" id="UP001054902"/>
    </source>
</evidence>
<feature type="region of interest" description="Disordered" evidence="1">
    <location>
        <begin position="1"/>
        <end position="69"/>
    </location>
</feature>
<organism evidence="2 3">
    <name type="scientific">Chaetoceros tenuissimus</name>
    <dbReference type="NCBI Taxonomy" id="426638"/>
    <lineage>
        <taxon>Eukaryota</taxon>
        <taxon>Sar</taxon>
        <taxon>Stramenopiles</taxon>
        <taxon>Ochrophyta</taxon>
        <taxon>Bacillariophyta</taxon>
        <taxon>Coscinodiscophyceae</taxon>
        <taxon>Chaetocerotophycidae</taxon>
        <taxon>Chaetocerotales</taxon>
        <taxon>Chaetocerotaceae</taxon>
        <taxon>Chaetoceros</taxon>
    </lineage>
</organism>
<accession>A0AAD3CNL3</accession>
<proteinExistence type="predicted"/>